<evidence type="ECO:0000256" key="2">
    <source>
        <dbReference type="ARBA" id="ARBA00009070"/>
    </source>
</evidence>
<dbReference type="OrthoDB" id="194611at2759"/>
<dbReference type="Gene3D" id="3.90.79.10">
    <property type="entry name" value="Nucleoside Triphosphate Pyrophosphohydrolase"/>
    <property type="match status" value="1"/>
</dbReference>
<evidence type="ECO:0000256" key="4">
    <source>
        <dbReference type="ARBA" id="ARBA00022980"/>
    </source>
</evidence>
<evidence type="ECO:0000256" key="7">
    <source>
        <dbReference type="ARBA" id="ARBA00035190"/>
    </source>
</evidence>
<dbReference type="AlphaFoldDB" id="A0A8W8LRQ0"/>
<comment type="similarity">
    <text evidence="2">Belongs to the mitochondrion-specific ribosomal protein mL46 family.</text>
</comment>
<keyword evidence="6" id="KW-0687">Ribonucleoprotein</keyword>
<proteinExistence type="inferred from homology"/>
<organism evidence="10 11">
    <name type="scientific">Magallana gigas</name>
    <name type="common">Pacific oyster</name>
    <name type="synonym">Crassostrea gigas</name>
    <dbReference type="NCBI Taxonomy" id="29159"/>
    <lineage>
        <taxon>Eukaryota</taxon>
        <taxon>Metazoa</taxon>
        <taxon>Spiralia</taxon>
        <taxon>Lophotrochozoa</taxon>
        <taxon>Mollusca</taxon>
        <taxon>Bivalvia</taxon>
        <taxon>Autobranchia</taxon>
        <taxon>Pteriomorphia</taxon>
        <taxon>Ostreida</taxon>
        <taxon>Ostreoidea</taxon>
        <taxon>Ostreidae</taxon>
        <taxon>Magallana</taxon>
    </lineage>
</organism>
<dbReference type="EnsemblMetazoa" id="G29676.1">
    <property type="protein sequence ID" value="G29676.1:cds"/>
    <property type="gene ID" value="G29676"/>
</dbReference>
<dbReference type="InterPro" id="IPR033650">
    <property type="entry name" value="Ribosomal_mL46_NUDIX"/>
</dbReference>
<protein>
    <recommendedName>
        <fullName evidence="7">Large ribosomal subunit protein mL46</fullName>
    </recommendedName>
</protein>
<evidence type="ECO:0000256" key="6">
    <source>
        <dbReference type="ARBA" id="ARBA00023274"/>
    </source>
</evidence>
<evidence type="ECO:0000256" key="3">
    <source>
        <dbReference type="ARBA" id="ARBA00022946"/>
    </source>
</evidence>
<reference evidence="10" key="1">
    <citation type="submission" date="2022-08" db="UniProtKB">
        <authorList>
            <consortium name="EnsemblMetazoa"/>
        </authorList>
    </citation>
    <scope>IDENTIFICATION</scope>
    <source>
        <strain evidence="10">05x7-T-G4-1.051#20</strain>
    </source>
</reference>
<evidence type="ECO:0000256" key="8">
    <source>
        <dbReference type="SAM" id="Coils"/>
    </source>
</evidence>
<keyword evidence="3" id="KW-0809">Transit peptide</keyword>
<comment type="subcellular location">
    <subcellularLocation>
        <location evidence="1">Mitochondrion</location>
    </subcellularLocation>
</comment>
<keyword evidence="11" id="KW-1185">Reference proteome</keyword>
<dbReference type="PANTHER" id="PTHR13124:SF12">
    <property type="entry name" value="LARGE RIBOSOMAL SUBUNIT PROTEIN ML46"/>
    <property type="match status" value="1"/>
</dbReference>
<evidence type="ECO:0000256" key="5">
    <source>
        <dbReference type="ARBA" id="ARBA00023128"/>
    </source>
</evidence>
<evidence type="ECO:0000313" key="10">
    <source>
        <dbReference type="EnsemblMetazoa" id="G29676.1:cds"/>
    </source>
</evidence>
<dbReference type="InterPro" id="IPR021757">
    <property type="entry name" value="Ribosomal_mL46_N"/>
</dbReference>
<evidence type="ECO:0000256" key="1">
    <source>
        <dbReference type="ARBA" id="ARBA00004173"/>
    </source>
</evidence>
<keyword evidence="8" id="KW-0175">Coiled coil</keyword>
<dbReference type="Pfam" id="PF11788">
    <property type="entry name" value="MRP-L46"/>
    <property type="match status" value="1"/>
</dbReference>
<dbReference type="InterPro" id="IPR040008">
    <property type="entry name" value="Ribosomal_mL46"/>
</dbReference>
<evidence type="ECO:0000259" key="9">
    <source>
        <dbReference type="Pfam" id="PF11788"/>
    </source>
</evidence>
<keyword evidence="5" id="KW-0496">Mitochondrion</keyword>
<dbReference type="PANTHER" id="PTHR13124">
    <property type="entry name" value="39S RIBOSOMAL PROTEIN L46, MITOCHONDRIAL PRECURSOR-RELATED"/>
    <property type="match status" value="1"/>
</dbReference>
<feature type="domain" description="Large ribosomal subunit protein mL46 N-terminal" evidence="9">
    <location>
        <begin position="51"/>
        <end position="150"/>
    </location>
</feature>
<name>A0A8W8LRQ0_MAGGI</name>
<dbReference type="GO" id="GO:0005762">
    <property type="term" value="C:mitochondrial large ribosomal subunit"/>
    <property type="evidence" value="ECO:0007669"/>
    <property type="project" value="TreeGrafter"/>
</dbReference>
<keyword evidence="4" id="KW-0689">Ribosomal protein</keyword>
<dbReference type="OMA" id="EKWDLYA"/>
<dbReference type="GO" id="GO:0003735">
    <property type="term" value="F:structural constituent of ribosome"/>
    <property type="evidence" value="ECO:0007669"/>
    <property type="project" value="InterPro"/>
</dbReference>
<dbReference type="CDD" id="cd04661">
    <property type="entry name" value="NUDIX_MRP_L46"/>
    <property type="match status" value="1"/>
</dbReference>
<feature type="coiled-coil region" evidence="8">
    <location>
        <begin position="69"/>
        <end position="110"/>
    </location>
</feature>
<accession>A0A8W8LRQ0</accession>
<dbReference type="Proteomes" id="UP000005408">
    <property type="component" value="Unassembled WGS sequence"/>
</dbReference>
<sequence length="290" mass="33570">MKMSSSRTQAVLAAIPKLIKHRPSCLVRASQHRNYSQSSAAKTTEATAEKWGLAGALYLERLPVITPKMTRLEQEYKEYKLQQEVEQSLLSEYEITKKEEEERLAIQKKNVLDTPLHLRNIPIQTMQDKEELWSKELAQFTPADRETEADKSNDMRSTDRKLDQSLVLLLKQVVDGKEWWYLPTMNYTPGLSMREVAEQALTSNCGTDLKFRVFGNAPSGYQIKNYGREKREETKLNGHKVFIYKAEYRGGPVIPNEDNSVLDYAWVTPKELRQYLGRTTSRVLNKFIIY</sequence>
<evidence type="ECO:0000313" key="11">
    <source>
        <dbReference type="Proteomes" id="UP000005408"/>
    </source>
</evidence>